<dbReference type="AlphaFoldDB" id="A0A9E2KYV7"/>
<dbReference type="InterPro" id="IPR011250">
    <property type="entry name" value="OMP/PagP_B-barrel"/>
</dbReference>
<name>A0A9E2KYV7_9FUSO</name>
<evidence type="ECO:0000313" key="2">
    <source>
        <dbReference type="Proteomes" id="UP000724657"/>
    </source>
</evidence>
<comment type="caution">
    <text evidence="1">The sequence shown here is derived from an EMBL/GenBank/DDBJ whole genome shotgun (WGS) entry which is preliminary data.</text>
</comment>
<organism evidence="1 2">
    <name type="scientific">Candidatus Fusobacterium pullicola</name>
    <dbReference type="NCBI Taxonomy" id="2838601"/>
    <lineage>
        <taxon>Bacteria</taxon>
        <taxon>Fusobacteriati</taxon>
        <taxon>Fusobacteriota</taxon>
        <taxon>Fusobacteriia</taxon>
        <taxon>Fusobacteriales</taxon>
        <taxon>Fusobacteriaceae</taxon>
        <taxon>Fusobacterium</taxon>
    </lineage>
</organism>
<gene>
    <name evidence="1" type="ORF">IAA47_08580</name>
</gene>
<accession>A0A9E2KYV7</accession>
<reference evidence="1" key="2">
    <citation type="submission" date="2021-04" db="EMBL/GenBank/DDBJ databases">
        <authorList>
            <person name="Gilroy R."/>
        </authorList>
    </citation>
    <scope>NUCLEOTIDE SEQUENCE</scope>
    <source>
        <strain evidence="1">A6-441</strain>
    </source>
</reference>
<dbReference type="Proteomes" id="UP000724657">
    <property type="component" value="Unassembled WGS sequence"/>
</dbReference>
<reference evidence="1" key="1">
    <citation type="journal article" date="2021" name="PeerJ">
        <title>Extensive microbial diversity within the chicken gut microbiome revealed by metagenomics and culture.</title>
        <authorList>
            <person name="Gilroy R."/>
            <person name="Ravi A."/>
            <person name="Getino M."/>
            <person name="Pursley I."/>
            <person name="Horton D.L."/>
            <person name="Alikhan N.F."/>
            <person name="Baker D."/>
            <person name="Gharbi K."/>
            <person name="Hall N."/>
            <person name="Watson M."/>
            <person name="Adriaenssens E.M."/>
            <person name="Foster-Nyarko E."/>
            <person name="Jarju S."/>
            <person name="Secka A."/>
            <person name="Antonio M."/>
            <person name="Oren A."/>
            <person name="Chaudhuri R.R."/>
            <person name="La Ragione R."/>
            <person name="Hildebrand F."/>
            <person name="Pallen M.J."/>
        </authorList>
    </citation>
    <scope>NUCLEOTIDE SEQUENCE</scope>
    <source>
        <strain evidence="1">A6-441</strain>
    </source>
</reference>
<evidence type="ECO:0008006" key="3">
    <source>
        <dbReference type="Google" id="ProtNLM"/>
    </source>
</evidence>
<evidence type="ECO:0000313" key="1">
    <source>
        <dbReference type="EMBL" id="MBU3843017.1"/>
    </source>
</evidence>
<dbReference type="EMBL" id="JAHLFN010000076">
    <property type="protein sequence ID" value="MBU3843017.1"/>
    <property type="molecule type" value="Genomic_DNA"/>
</dbReference>
<sequence length="301" mass="34860">MVKSVLFFSIVCMTNILYGEFREITPLENISIIEIENINQDKGMKRIEKKSRDNSIKYENSRLNEGCELKEENKIEYIENGDEVKEVIEKNSVPLISEEQLIQIINMAKNSPLPENNVENKENSIISKESDMIQQPDFLIDIKNKLDKYSFSDKSEDIYGGQITAKEITSDKIIDNLEFGLGVAYKNSEYDNSQYENKNSDIWSHTPIYATGKYRLSSDEDSSKYLKLNLGYAIGEYEENEEYLERKNQSGMYYGIGAGVEYTDLSLDLIYQVNKDAYEKWDNSTKDDSRITFSIDYKLSF</sequence>
<proteinExistence type="predicted"/>
<protein>
    <recommendedName>
        <fullName evidence="3">Outer membrane protein beta-barrel domain-containing protein</fullName>
    </recommendedName>
</protein>
<dbReference type="SUPFAM" id="SSF56925">
    <property type="entry name" value="OMPA-like"/>
    <property type="match status" value="1"/>
</dbReference>